<keyword evidence="4" id="KW-1185">Reference proteome</keyword>
<evidence type="ECO:0000313" key="3">
    <source>
        <dbReference type="EMBL" id="CCW18159.1"/>
    </source>
</evidence>
<dbReference type="Gene3D" id="3.40.50.10910">
    <property type="entry name" value="Amidohydrolase"/>
    <property type="match status" value="1"/>
</dbReference>
<dbReference type="EMBL" id="CAVK010000123">
    <property type="protein sequence ID" value="CCW18159.1"/>
    <property type="molecule type" value="Genomic_DNA"/>
</dbReference>
<dbReference type="OrthoDB" id="9782972at2"/>
<sequence>MRKHFLAALLLSALTLPLGSVPAQTGGTMTAIVGGMLFDGTGAAPMPATILIEGDRIVAVGKDVAVPRGAKVINARGKAVLPGFIDVHVHWTPGGFPATTPQIATAYVQSGVTTVTDFHQQPEAYAPRRAWLKTLATPHVAFAARLSTPGGHGADWGDANTTIRVSTAEGGATAIKSLDAYQPDLIKAFADGWRYGSSPDNTSMDQWTLRAISDEAHKRNWPVVTHTVTVERGLVAARGGVDSLAHGMQDRPITAEEVAAIKATGMAMAPTLAVYDPYKPRDTPVTTDDPRYKRSLVNFGYALGNVKALHDAGVMIAVGTDAGMPGTPHGRSTLHEMELLVKAGMTPSEALVAGTRNSAKVLRIDGDRGTIAVGKRADIVLIDGTPWTTITDLYKTAQVLIDGKLMSGPGAPPLPVGNAAKYLPSVTVPALIDDFERPDKRSTLDTVRLENPDGGLDRTVEITQIVPRDEGGKMLSLSAKMSIKNNAYAGVIVPLTRGSVTPVKIAMYKGVTFDIKGAGDFIVRINGLEGAWEARVSGTDAWTTAQLPFTAFTPITGRGATGAAFTPDGITQVEIGGTRPAGQYLWLSIDNIRFY</sequence>
<feature type="domain" description="Amidohydrolase-related" evidence="2">
    <location>
        <begin position="80"/>
        <end position="405"/>
    </location>
</feature>
<dbReference type="SUPFAM" id="SSF49785">
    <property type="entry name" value="Galactose-binding domain-like"/>
    <property type="match status" value="1"/>
</dbReference>
<dbReference type="InterPro" id="IPR051781">
    <property type="entry name" value="Metallo-dep_Hydrolase"/>
</dbReference>
<gene>
    <name evidence="3" type="ORF">EBBID32_25100</name>
</gene>
<evidence type="ECO:0000256" key="1">
    <source>
        <dbReference type="SAM" id="SignalP"/>
    </source>
</evidence>
<evidence type="ECO:0000313" key="4">
    <source>
        <dbReference type="Proteomes" id="UP000013201"/>
    </source>
</evidence>
<dbReference type="PANTHER" id="PTHR43135">
    <property type="entry name" value="ALPHA-D-RIBOSE 1-METHYLPHOSPHONATE 5-TRIPHOSPHATE DIPHOSPHATASE"/>
    <property type="match status" value="1"/>
</dbReference>
<dbReference type="InterPro" id="IPR006680">
    <property type="entry name" value="Amidohydro-rel"/>
</dbReference>
<organism evidence="3 4">
    <name type="scientific">Sphingobium indicum BiD32</name>
    <dbReference type="NCBI Taxonomy" id="1301087"/>
    <lineage>
        <taxon>Bacteria</taxon>
        <taxon>Pseudomonadati</taxon>
        <taxon>Pseudomonadota</taxon>
        <taxon>Alphaproteobacteria</taxon>
        <taxon>Sphingomonadales</taxon>
        <taxon>Sphingomonadaceae</taxon>
        <taxon>Sphingobium</taxon>
    </lineage>
</organism>
<reference evidence="3 4" key="1">
    <citation type="submission" date="2013-03" db="EMBL/GenBank/DDBJ databases">
        <authorList>
            <person name="Le V."/>
        </authorList>
    </citation>
    <scope>NUCLEOTIDE SEQUENCE [LARGE SCALE GENOMIC DNA]</scope>
    <source>
        <strain evidence="3 4">BiD32</strain>
    </source>
</reference>
<dbReference type="PANTHER" id="PTHR43135:SF3">
    <property type="entry name" value="ALPHA-D-RIBOSE 1-METHYLPHOSPHONATE 5-TRIPHOSPHATE DIPHOSPHATASE"/>
    <property type="match status" value="1"/>
</dbReference>
<accession>N1MN73</accession>
<keyword evidence="1" id="KW-0732">Signal</keyword>
<comment type="caution">
    <text evidence="3">The sequence shown here is derived from an EMBL/GenBank/DDBJ whole genome shotgun (WGS) entry which is preliminary data.</text>
</comment>
<dbReference type="AlphaFoldDB" id="N1MN73"/>
<feature type="signal peptide" evidence="1">
    <location>
        <begin position="1"/>
        <end position="23"/>
    </location>
</feature>
<dbReference type="InterPro" id="IPR011059">
    <property type="entry name" value="Metal-dep_hydrolase_composite"/>
</dbReference>
<evidence type="ECO:0000259" key="2">
    <source>
        <dbReference type="Pfam" id="PF01979"/>
    </source>
</evidence>
<dbReference type="Proteomes" id="UP000013201">
    <property type="component" value="Unassembled WGS sequence"/>
</dbReference>
<dbReference type="Gene3D" id="2.30.40.10">
    <property type="entry name" value="Urease, subunit C, domain 1"/>
    <property type="match status" value="1"/>
</dbReference>
<proteinExistence type="predicted"/>
<dbReference type="InterPro" id="IPR032466">
    <property type="entry name" value="Metal_Hydrolase"/>
</dbReference>
<protein>
    <recommendedName>
        <fullName evidence="2">Amidohydrolase-related domain-containing protein</fullName>
    </recommendedName>
</protein>
<dbReference type="RefSeq" id="WP_006957733.1">
    <property type="nucleotide sequence ID" value="NZ_CAVK010000123.1"/>
</dbReference>
<dbReference type="GO" id="GO:0016810">
    <property type="term" value="F:hydrolase activity, acting on carbon-nitrogen (but not peptide) bonds"/>
    <property type="evidence" value="ECO:0007669"/>
    <property type="project" value="InterPro"/>
</dbReference>
<dbReference type="SUPFAM" id="SSF51556">
    <property type="entry name" value="Metallo-dependent hydrolases"/>
    <property type="match status" value="1"/>
</dbReference>
<dbReference type="InterPro" id="IPR008979">
    <property type="entry name" value="Galactose-bd-like_sf"/>
</dbReference>
<reference evidence="4" key="2">
    <citation type="submission" date="2013-04" db="EMBL/GenBank/DDBJ databases">
        <title>Bisphenol A degrading Sphingobium sp. strain BiD32.</title>
        <authorList>
            <person name="Nielsen J.L."/>
            <person name="Zhou N.A."/>
            <person name="Kjeldal H."/>
        </authorList>
    </citation>
    <scope>NUCLEOTIDE SEQUENCE [LARGE SCALE GENOMIC DNA]</scope>
    <source>
        <strain evidence="4">BiD32</strain>
    </source>
</reference>
<dbReference type="Gene3D" id="1.20.58.520">
    <property type="entry name" value="Amidohydrolase"/>
    <property type="match status" value="1"/>
</dbReference>
<name>N1MN73_9SPHN</name>
<feature type="chain" id="PRO_5004108203" description="Amidohydrolase-related domain-containing protein" evidence="1">
    <location>
        <begin position="24"/>
        <end position="595"/>
    </location>
</feature>
<dbReference type="SUPFAM" id="SSF51338">
    <property type="entry name" value="Composite domain of metallo-dependent hydrolases"/>
    <property type="match status" value="1"/>
</dbReference>
<dbReference type="Pfam" id="PF01979">
    <property type="entry name" value="Amidohydro_1"/>
    <property type="match status" value="1"/>
</dbReference>
<dbReference type="Gene3D" id="3.30.110.90">
    <property type="entry name" value="Amidohydrolase"/>
    <property type="match status" value="1"/>
</dbReference>